<evidence type="ECO:0000256" key="3">
    <source>
        <dbReference type="ARBA" id="ARBA00022801"/>
    </source>
</evidence>
<name>A0ABX0IFN4_9ACTN</name>
<dbReference type="EMBL" id="WPCR01000002">
    <property type="protein sequence ID" value="NHM13606.1"/>
    <property type="molecule type" value="Genomic_DNA"/>
</dbReference>
<dbReference type="InterPro" id="IPR002716">
    <property type="entry name" value="PIN_dom"/>
</dbReference>
<sequence>MRVLLDTHILLWALTDDVRLPKVARSIIQDATNQILYSVASSWEIAIKHALHPEKIGFTAEDVVGYCEQAGFWALPIENRHVVALETLRRPADAPPHNDPLDRIMIAQAKADALLFVTHDSLVSDYGEACVLAV</sequence>
<dbReference type="Pfam" id="PF01850">
    <property type="entry name" value="PIN"/>
    <property type="match status" value="1"/>
</dbReference>
<dbReference type="PANTHER" id="PTHR36173">
    <property type="entry name" value="RIBONUCLEASE VAPC16-RELATED"/>
    <property type="match status" value="1"/>
</dbReference>
<evidence type="ECO:0000259" key="5">
    <source>
        <dbReference type="Pfam" id="PF01850"/>
    </source>
</evidence>
<dbReference type="CDD" id="cd09872">
    <property type="entry name" value="PIN_Sll0205-like"/>
    <property type="match status" value="1"/>
</dbReference>
<dbReference type="InterPro" id="IPR041705">
    <property type="entry name" value="PIN_Sll0205"/>
</dbReference>
<dbReference type="InterPro" id="IPR052919">
    <property type="entry name" value="TA_system_RNase"/>
</dbReference>
<dbReference type="Gene3D" id="3.40.50.1010">
    <property type="entry name" value="5'-nuclease"/>
    <property type="match status" value="1"/>
</dbReference>
<dbReference type="RefSeq" id="WP_166338559.1">
    <property type="nucleotide sequence ID" value="NZ_WPCR01000002.1"/>
</dbReference>
<keyword evidence="4" id="KW-0460">Magnesium</keyword>
<evidence type="ECO:0000313" key="6">
    <source>
        <dbReference type="EMBL" id="NHM13606.1"/>
    </source>
</evidence>
<evidence type="ECO:0000256" key="4">
    <source>
        <dbReference type="ARBA" id="ARBA00022842"/>
    </source>
</evidence>
<keyword evidence="2" id="KW-0479">Metal-binding</keyword>
<reference evidence="6 7" key="1">
    <citation type="submission" date="2019-11" db="EMBL/GenBank/DDBJ databases">
        <title>Eggerthellaceae novel genus isolated from the rectal contents of marmort.</title>
        <authorList>
            <person name="Zhang G."/>
        </authorList>
    </citation>
    <scope>NUCLEOTIDE SEQUENCE [LARGE SCALE GENOMIC DNA]</scope>
    <source>
        <strain evidence="7">zg-886</strain>
    </source>
</reference>
<proteinExistence type="predicted"/>
<comment type="caution">
    <text evidence="6">The sequence shown here is derived from an EMBL/GenBank/DDBJ whole genome shotgun (WGS) entry which is preliminary data.</text>
</comment>
<organism evidence="6 7">
    <name type="scientific">Xiamenia xianingshaonis</name>
    <dbReference type="NCBI Taxonomy" id="2682776"/>
    <lineage>
        <taxon>Bacteria</taxon>
        <taxon>Bacillati</taxon>
        <taxon>Actinomycetota</taxon>
        <taxon>Coriobacteriia</taxon>
        <taxon>Eggerthellales</taxon>
        <taxon>Eggerthellaceae</taxon>
        <taxon>Xiamenia</taxon>
    </lineage>
</organism>
<dbReference type="SUPFAM" id="SSF88723">
    <property type="entry name" value="PIN domain-like"/>
    <property type="match status" value="1"/>
</dbReference>
<keyword evidence="1" id="KW-0540">Nuclease</keyword>
<feature type="domain" description="PIN" evidence="5">
    <location>
        <begin position="3"/>
        <end position="122"/>
    </location>
</feature>
<evidence type="ECO:0000256" key="2">
    <source>
        <dbReference type="ARBA" id="ARBA00022723"/>
    </source>
</evidence>
<evidence type="ECO:0000256" key="1">
    <source>
        <dbReference type="ARBA" id="ARBA00022722"/>
    </source>
</evidence>
<keyword evidence="7" id="KW-1185">Reference proteome</keyword>
<dbReference type="InterPro" id="IPR029060">
    <property type="entry name" value="PIN-like_dom_sf"/>
</dbReference>
<keyword evidence="3" id="KW-0378">Hydrolase</keyword>
<gene>
    <name evidence="6" type="ORF">GMI68_02265</name>
</gene>
<dbReference type="Proteomes" id="UP000636394">
    <property type="component" value="Unassembled WGS sequence"/>
</dbReference>
<protein>
    <submittedName>
        <fullName evidence="6">PIN domain-containing protein</fullName>
    </submittedName>
</protein>
<evidence type="ECO:0000313" key="7">
    <source>
        <dbReference type="Proteomes" id="UP000636394"/>
    </source>
</evidence>
<accession>A0ABX0IFN4</accession>
<dbReference type="PANTHER" id="PTHR36173:SF2">
    <property type="entry name" value="RIBONUCLEASE VAPC16"/>
    <property type="match status" value="1"/>
</dbReference>